<dbReference type="Proteomes" id="UP000523821">
    <property type="component" value="Unassembled WGS sequence"/>
</dbReference>
<dbReference type="AlphaFoldDB" id="A0A7W9L3W9"/>
<dbReference type="RefSeq" id="WP_183858415.1">
    <property type="nucleotide sequence ID" value="NZ_JACHOO010000011.1"/>
</dbReference>
<evidence type="ECO:0000313" key="1">
    <source>
        <dbReference type="EMBL" id="MBB5754986.1"/>
    </source>
</evidence>
<keyword evidence="2" id="KW-1185">Reference proteome</keyword>
<proteinExistence type="predicted"/>
<name>A0A7W9L3W9_9HYPH</name>
<evidence type="ECO:0008006" key="3">
    <source>
        <dbReference type="Google" id="ProtNLM"/>
    </source>
</evidence>
<sequence length="192" mass="21621">MVHIRKPPIDPTARYYIAVRAPIERAVSAFNWRFRKVITEGGQAARFPGEAAILAHYGTLDRLATALYREDGTDDPLAQGNFRSIHHLGESIAFYLQDLLASIAPQQIGAVLVQERLDEDIARVFGVRAGPRLNEHRSATPPAQRVLSQRARHHLRRFLDSDFACLETLHRWGALPDETYARMIRSDAGEEA</sequence>
<gene>
    <name evidence="1" type="ORF">GGQ63_004083</name>
</gene>
<dbReference type="EMBL" id="JACHOO010000011">
    <property type="protein sequence ID" value="MBB5754986.1"/>
    <property type="molecule type" value="Genomic_DNA"/>
</dbReference>
<organism evidence="1 2">
    <name type="scientific">Prosthecomicrobium pneumaticum</name>
    <dbReference type="NCBI Taxonomy" id="81895"/>
    <lineage>
        <taxon>Bacteria</taxon>
        <taxon>Pseudomonadati</taxon>
        <taxon>Pseudomonadota</taxon>
        <taxon>Alphaproteobacteria</taxon>
        <taxon>Hyphomicrobiales</taxon>
        <taxon>Kaistiaceae</taxon>
        <taxon>Prosthecomicrobium</taxon>
    </lineage>
</organism>
<comment type="caution">
    <text evidence="1">The sequence shown here is derived from an EMBL/GenBank/DDBJ whole genome shotgun (WGS) entry which is preliminary data.</text>
</comment>
<accession>A0A7W9L3W9</accession>
<evidence type="ECO:0000313" key="2">
    <source>
        <dbReference type="Proteomes" id="UP000523821"/>
    </source>
</evidence>
<reference evidence="1 2" key="1">
    <citation type="submission" date="2020-08" db="EMBL/GenBank/DDBJ databases">
        <title>Genomic Encyclopedia of Type Strains, Phase IV (KMG-IV): sequencing the most valuable type-strain genomes for metagenomic binning, comparative biology and taxonomic classification.</title>
        <authorList>
            <person name="Goeker M."/>
        </authorList>
    </citation>
    <scope>NUCLEOTIDE SEQUENCE [LARGE SCALE GENOMIC DNA]</scope>
    <source>
        <strain evidence="1 2">DSM 16268</strain>
    </source>
</reference>
<protein>
    <recommendedName>
        <fullName evidence="3">Sulfotransferase domain-containing protein</fullName>
    </recommendedName>
</protein>